<organism evidence="3">
    <name type="scientific">Arabidopsis lyrata subsp. lyrata</name>
    <name type="common">Lyre-leaved rock-cress</name>
    <dbReference type="NCBI Taxonomy" id="81972"/>
    <lineage>
        <taxon>Eukaryota</taxon>
        <taxon>Viridiplantae</taxon>
        <taxon>Streptophyta</taxon>
        <taxon>Embryophyta</taxon>
        <taxon>Tracheophyta</taxon>
        <taxon>Spermatophyta</taxon>
        <taxon>Magnoliopsida</taxon>
        <taxon>eudicotyledons</taxon>
        <taxon>Gunneridae</taxon>
        <taxon>Pentapetalae</taxon>
        <taxon>rosids</taxon>
        <taxon>malvids</taxon>
        <taxon>Brassicales</taxon>
        <taxon>Brassicaceae</taxon>
        <taxon>Camelineae</taxon>
        <taxon>Arabidopsis</taxon>
    </lineage>
</organism>
<reference evidence="3" key="1">
    <citation type="journal article" date="2011" name="Nat. Genet.">
        <title>The Arabidopsis lyrata genome sequence and the basis of rapid genome size change.</title>
        <authorList>
            <person name="Hu T.T."/>
            <person name="Pattyn P."/>
            <person name="Bakker E.G."/>
            <person name="Cao J."/>
            <person name="Cheng J.-F."/>
            <person name="Clark R.M."/>
            <person name="Fahlgren N."/>
            <person name="Fawcett J.A."/>
            <person name="Grimwood J."/>
            <person name="Gundlach H."/>
            <person name="Haberer G."/>
            <person name="Hollister J.D."/>
            <person name="Ossowski S."/>
            <person name="Ottilar R.P."/>
            <person name="Salamov A.A."/>
            <person name="Schneeberger K."/>
            <person name="Spannagl M."/>
            <person name="Wang X."/>
            <person name="Yang L."/>
            <person name="Nasrallah M.E."/>
            <person name="Bergelson J."/>
            <person name="Carrington J.C."/>
            <person name="Gaut B.S."/>
            <person name="Schmutz J."/>
            <person name="Mayer K.F.X."/>
            <person name="Van de Peer Y."/>
            <person name="Grigoriev I.V."/>
            <person name="Nordborg M."/>
            <person name="Weigel D."/>
            <person name="Guo Y.-L."/>
        </authorList>
    </citation>
    <scope>NUCLEOTIDE SEQUENCE [LARGE SCALE GENOMIC DNA]</scope>
    <source>
        <strain evidence="3">cv. MN47</strain>
    </source>
</reference>
<dbReference type="InterPro" id="IPR013120">
    <property type="entry name" value="FAR_NAD-bd"/>
</dbReference>
<dbReference type="Proteomes" id="UP000008694">
    <property type="component" value="Unassembled WGS sequence"/>
</dbReference>
<sequence>MRSRDQESANKRLYDELLKQMHGSSYEAFTKSQLDPVIGDIVEDNLGIESESTVLVSYSTVLVSYI</sequence>
<dbReference type="AlphaFoldDB" id="D7LVI9"/>
<gene>
    <name evidence="2" type="ORF">ARALYDRAFT_907119</name>
</gene>
<evidence type="ECO:0000259" key="1">
    <source>
        <dbReference type="Pfam" id="PF07993"/>
    </source>
</evidence>
<dbReference type="eggNOG" id="KOG1221">
    <property type="taxonomic scope" value="Eukaryota"/>
</dbReference>
<dbReference type="Pfam" id="PF07993">
    <property type="entry name" value="NAD_binding_4"/>
    <property type="match status" value="1"/>
</dbReference>
<dbReference type="HOGENOM" id="CLU_2834606_0_0_1"/>
<name>D7LVI9_ARALL</name>
<evidence type="ECO:0000313" key="3">
    <source>
        <dbReference type="Proteomes" id="UP000008694"/>
    </source>
</evidence>
<dbReference type="Gramene" id="scaffold_502823.1">
    <property type="protein sequence ID" value="scaffold_502823.1"/>
    <property type="gene ID" value="scaffold_502823.1"/>
</dbReference>
<keyword evidence="3" id="KW-1185">Reference proteome</keyword>
<evidence type="ECO:0000313" key="2">
    <source>
        <dbReference type="EMBL" id="EFH54362.1"/>
    </source>
</evidence>
<proteinExistence type="predicted"/>
<accession>D7LVI9</accession>
<protein>
    <recommendedName>
        <fullName evidence="1">Thioester reductase (TE) domain-containing protein</fullName>
    </recommendedName>
</protein>
<feature type="domain" description="Thioester reductase (TE)" evidence="1">
    <location>
        <begin position="1"/>
        <end position="53"/>
    </location>
</feature>
<dbReference type="EMBL" id="GL348717">
    <property type="protein sequence ID" value="EFH54362.1"/>
    <property type="molecule type" value="Genomic_DNA"/>
</dbReference>
<dbReference type="STRING" id="81972.D7LVI9"/>